<protein>
    <submittedName>
        <fullName evidence="2">Uncharacterized protein</fullName>
    </submittedName>
</protein>
<dbReference type="EMBL" id="CAJNOR010008536">
    <property type="protein sequence ID" value="CAF1634343.1"/>
    <property type="molecule type" value="Genomic_DNA"/>
</dbReference>
<dbReference type="Proteomes" id="UP000663852">
    <property type="component" value="Unassembled WGS sequence"/>
</dbReference>
<evidence type="ECO:0000313" key="1">
    <source>
        <dbReference type="EMBL" id="CAF1148111.1"/>
    </source>
</evidence>
<reference evidence="2" key="1">
    <citation type="submission" date="2021-02" db="EMBL/GenBank/DDBJ databases">
        <authorList>
            <person name="Nowell W R."/>
        </authorList>
    </citation>
    <scope>NUCLEOTIDE SEQUENCE</scope>
</reference>
<dbReference type="Proteomes" id="UP000663828">
    <property type="component" value="Unassembled WGS sequence"/>
</dbReference>
<gene>
    <name evidence="1" type="ORF">EDS130_LOCUS22455</name>
    <name evidence="2" type="ORF">XAT740_LOCUS52195</name>
</gene>
<name>A0A816DC10_ADIRI</name>
<proteinExistence type="predicted"/>
<accession>A0A816DC10</accession>
<evidence type="ECO:0000313" key="2">
    <source>
        <dbReference type="EMBL" id="CAF1634343.1"/>
    </source>
</evidence>
<organism evidence="2 3">
    <name type="scientific">Adineta ricciae</name>
    <name type="common">Rotifer</name>
    <dbReference type="NCBI Taxonomy" id="249248"/>
    <lineage>
        <taxon>Eukaryota</taxon>
        <taxon>Metazoa</taxon>
        <taxon>Spiralia</taxon>
        <taxon>Gnathifera</taxon>
        <taxon>Rotifera</taxon>
        <taxon>Eurotatoria</taxon>
        <taxon>Bdelloidea</taxon>
        <taxon>Adinetida</taxon>
        <taxon>Adinetidae</taxon>
        <taxon>Adineta</taxon>
    </lineage>
</organism>
<dbReference type="AlphaFoldDB" id="A0A816DC10"/>
<dbReference type="EMBL" id="CAJNOJ010000118">
    <property type="protein sequence ID" value="CAF1148111.1"/>
    <property type="molecule type" value="Genomic_DNA"/>
</dbReference>
<keyword evidence="3" id="KW-1185">Reference proteome</keyword>
<sequence length="274" mass="29698">MHKITVVNQNVVKTQKFDSGDFEFTEHATGKQQNMLLKTKAKGDMCNTTDCHCLRDRYLHFNTDKTAAATTTGTRTATATITGTEPATTTFMPGPISMAAVDRHVYGVCNTSAGADSVAANAGEWRCQYMARESPDKACDGYVSTKYLSFGSCHSGGEGPTCGTGTGFYLELSRGPTLVNGMKVCTADDFEQRDPIHASLEGSSLSGRDLSLGSSWTLLYGGSSGLETDPGRKKCGPLQLFNNTKEYRSYRFLVSAKRNISNCVQYSEVQLYSL</sequence>
<comment type="caution">
    <text evidence="2">The sequence shown here is derived from an EMBL/GenBank/DDBJ whole genome shotgun (WGS) entry which is preliminary data.</text>
</comment>
<evidence type="ECO:0000313" key="3">
    <source>
        <dbReference type="Proteomes" id="UP000663828"/>
    </source>
</evidence>